<name>A0A9P4X803_9HYPO</name>
<evidence type="ECO:0000256" key="2">
    <source>
        <dbReference type="ARBA" id="ARBA00022527"/>
    </source>
</evidence>
<evidence type="ECO:0000256" key="5">
    <source>
        <dbReference type="ARBA" id="ARBA00022741"/>
    </source>
</evidence>
<dbReference type="FunFam" id="1.10.510.10:FF:000082">
    <property type="entry name" value="Shaggy-related protein kinase kappa"/>
    <property type="match status" value="1"/>
</dbReference>
<dbReference type="Gene3D" id="3.30.200.20">
    <property type="entry name" value="Phosphorylase Kinase, domain 1"/>
    <property type="match status" value="1"/>
</dbReference>
<dbReference type="AlphaFoldDB" id="A0A9P4X803"/>
<evidence type="ECO:0000256" key="3">
    <source>
        <dbReference type="ARBA" id="ARBA00022544"/>
    </source>
</evidence>
<dbReference type="InterPro" id="IPR039192">
    <property type="entry name" value="STKc_GSK3"/>
</dbReference>
<dbReference type="CDD" id="cd14137">
    <property type="entry name" value="STKc_GSK3"/>
    <property type="match status" value="1"/>
</dbReference>
<keyword evidence="4" id="KW-0808">Transferase</keyword>
<dbReference type="SUPFAM" id="SSF56112">
    <property type="entry name" value="Protein kinase-like (PK-like)"/>
    <property type="match status" value="1"/>
</dbReference>
<dbReference type="GO" id="GO:0007165">
    <property type="term" value="P:signal transduction"/>
    <property type="evidence" value="ECO:0007669"/>
    <property type="project" value="TreeGrafter"/>
</dbReference>
<dbReference type="Pfam" id="PF09090">
    <property type="entry name" value="MIF4G_like_2"/>
    <property type="match status" value="1"/>
</dbReference>
<evidence type="ECO:0000256" key="8">
    <source>
        <dbReference type="ARBA" id="ARBA00023016"/>
    </source>
</evidence>
<keyword evidence="3" id="KW-0309">Germination</keyword>
<evidence type="ECO:0000256" key="10">
    <source>
        <dbReference type="ARBA" id="ARBA00072289"/>
    </source>
</evidence>
<organism evidence="13 14">
    <name type="scientific">Trichoderma lentiforme</name>
    <dbReference type="NCBI Taxonomy" id="1567552"/>
    <lineage>
        <taxon>Eukaryota</taxon>
        <taxon>Fungi</taxon>
        <taxon>Dikarya</taxon>
        <taxon>Ascomycota</taxon>
        <taxon>Pezizomycotina</taxon>
        <taxon>Sordariomycetes</taxon>
        <taxon>Hypocreomycetidae</taxon>
        <taxon>Hypocreales</taxon>
        <taxon>Hypocreaceae</taxon>
        <taxon>Trichoderma</taxon>
    </lineage>
</organism>
<dbReference type="InterPro" id="IPR015172">
    <property type="entry name" value="MIF4G-like_typ-1"/>
</dbReference>
<dbReference type="GO" id="GO:0016070">
    <property type="term" value="P:RNA metabolic process"/>
    <property type="evidence" value="ECO:0007669"/>
    <property type="project" value="InterPro"/>
</dbReference>
<dbReference type="EMBL" id="QLNT01000021">
    <property type="protein sequence ID" value="KAF3062581.1"/>
    <property type="molecule type" value="Genomic_DNA"/>
</dbReference>
<dbReference type="PANTHER" id="PTHR24057:SF0">
    <property type="entry name" value="PROTEIN KINASE SHAGGY-RELATED"/>
    <property type="match status" value="1"/>
</dbReference>
<keyword evidence="14" id="KW-1185">Reference proteome</keyword>
<evidence type="ECO:0000259" key="12">
    <source>
        <dbReference type="PROSITE" id="PS50011"/>
    </source>
</evidence>
<feature type="domain" description="Protein kinase" evidence="12">
    <location>
        <begin position="35"/>
        <end position="318"/>
    </location>
</feature>
<dbReference type="InterPro" id="IPR016024">
    <property type="entry name" value="ARM-type_fold"/>
</dbReference>
<dbReference type="PANTHER" id="PTHR24057">
    <property type="entry name" value="GLYCOGEN SYNTHASE KINASE-3 ALPHA"/>
    <property type="match status" value="1"/>
</dbReference>
<dbReference type="Proteomes" id="UP000801864">
    <property type="component" value="Unassembled WGS sequence"/>
</dbReference>
<keyword evidence="6 13" id="KW-0418">Kinase</keyword>
<dbReference type="FunFam" id="1.25.40.180:FF:000079">
    <property type="entry name" value="Related to cap binding protein 80 (Cbp80)"/>
    <property type="match status" value="1"/>
</dbReference>
<keyword evidence="5 11" id="KW-0547">Nucleotide-binding</keyword>
<dbReference type="InterPro" id="IPR017441">
    <property type="entry name" value="Protein_kinase_ATP_BS"/>
</dbReference>
<evidence type="ECO:0000256" key="7">
    <source>
        <dbReference type="ARBA" id="ARBA00022840"/>
    </source>
</evidence>
<accession>A0A9P4X803</accession>
<comment type="caution">
    <text evidence="13">The sequence shown here is derived from an EMBL/GenBank/DDBJ whole genome shotgun (WGS) entry which is preliminary data.</text>
</comment>
<keyword evidence="7 11" id="KW-0067">ATP-binding</keyword>
<dbReference type="InterPro" id="IPR050591">
    <property type="entry name" value="GSK-3"/>
</dbReference>
<dbReference type="GO" id="GO:0005524">
    <property type="term" value="F:ATP binding"/>
    <property type="evidence" value="ECO:0007669"/>
    <property type="project" value="UniProtKB-UniRule"/>
</dbReference>
<keyword evidence="8" id="KW-0346">Stress response</keyword>
<dbReference type="GO" id="GO:0004674">
    <property type="term" value="F:protein serine/threonine kinase activity"/>
    <property type="evidence" value="ECO:0007669"/>
    <property type="project" value="UniProtKB-KW"/>
</dbReference>
<dbReference type="GO" id="GO:0004712">
    <property type="term" value="F:protein serine/threonine/tyrosine kinase activity"/>
    <property type="evidence" value="ECO:0007669"/>
    <property type="project" value="TreeGrafter"/>
</dbReference>
<evidence type="ECO:0000256" key="4">
    <source>
        <dbReference type="ARBA" id="ARBA00022679"/>
    </source>
</evidence>
<proteinExistence type="inferred from homology"/>
<evidence type="ECO:0000313" key="14">
    <source>
        <dbReference type="Proteomes" id="UP000801864"/>
    </source>
</evidence>
<dbReference type="SUPFAM" id="SSF48371">
    <property type="entry name" value="ARM repeat"/>
    <property type="match status" value="3"/>
</dbReference>
<evidence type="ECO:0000256" key="9">
    <source>
        <dbReference type="ARBA" id="ARBA00055136"/>
    </source>
</evidence>
<sequence length="1128" mass="126852">MSAHRPNAFNSLRMGEVIREKVQDGITGETRDLQYTQCKIVGNGSFGVVFQTKLSPSGEDAAIKRVLQDKRFKNRELQIMRIVRHPNIVQLKAFYYSNGERKDEVYLNLVQEFVPETVYRASRFFNKMKTTMPTLEVKLYIYQLFRALAYIHSQGICHRDIKPQNLLLDPNSGILKLCDFGSAKILVENEPNVSYICSRYYRAPELIFGATNYTTKIDVWSTGCVMAELMLGQPLFPGESGIDQLVEIIKVLGTPTREQIRTMNPNYMEHKFPQIKPHPFNKVFRKADANAIDLISRLLEYTPTERRAAVDAMVHPFFDELRDPATKLPDSRHGTGQLRDLPDLFDFTHHDDDDHYDRRQQRRRIDSVPVPVRLRRQLLSLADSPLRRWSEEVQSIARMVADNYDDENLRSTFVSLAMQLVVEQPLKTPFVAAVVLVANTIKPEIVDAVLAPVAEETQSKIAKGEWRDVKLYLKFLACLQACLEGDGVFPLLEELFSRAADLQTASSEDTIGTEIVKIILLTIPYIMAAAPGQFQQKAADLMDKTDIIASEPHALQALVDPYHPDPSSESASASLSLCMLLQKQLQAEASKNWELTCIPRPWNMPLEEIEAQDKLANAPKHALPTISIPSTVITGPRPLFPEVYFSVYADQEVESVPSTDSVASSLIRDGLTDTINGLHFNRNATARYLIDLDCYFADDTFVKRATPFDELRNAAPGKSTWKPEDVAVDIVFAQLFQLPAPEHKLVYYHSVLTEACKLAPAAIAPSLGRAIRYLYNNSPRMDLQLSFRFLDWFSHHLSNFGFTWKWAEWSDDCSLSDLHPAKWFLRGALDKEVRLSFAQRIQKTLPEPYQPLIGPEKEKDVPDFKFNNSDTPFSSEGQEIGALLKRKAPDEEFQPIIDKIEAEAGERALDPVVASTDVFMTAICWVGSKSLSHVLACIDRSKERLLSAANSSPAAQTQVLAAVMAYWHAHPGIALSIVEKLLNYSILTPASVVRWALTDGSLVDGANAGEALAQPHIFELVLNTVTKVSFRVRQLLASPEADEEGRKSEIKAMQELFGLLNDLLVSWAGGNKDELMEMGDGSSEPEALIRRWGQRWLRVFKRLGAIEEAFVIEASKEKPESSNGVDAV</sequence>
<dbReference type="Gene3D" id="1.25.40.180">
    <property type="match status" value="3"/>
</dbReference>
<evidence type="ECO:0000256" key="1">
    <source>
        <dbReference type="ARBA" id="ARBA00005527"/>
    </source>
</evidence>
<dbReference type="InterPro" id="IPR011009">
    <property type="entry name" value="Kinase-like_dom_sf"/>
</dbReference>
<dbReference type="PROSITE" id="PS50011">
    <property type="entry name" value="PROTEIN_KINASE_DOM"/>
    <property type="match status" value="1"/>
</dbReference>
<dbReference type="Pfam" id="PF09088">
    <property type="entry name" value="MIF4G_like"/>
    <property type="match status" value="1"/>
</dbReference>
<evidence type="ECO:0000313" key="13">
    <source>
        <dbReference type="EMBL" id="KAF3062581.1"/>
    </source>
</evidence>
<reference evidence="13 14" key="1">
    <citation type="submission" date="2018-06" db="EMBL/GenBank/DDBJ databases">
        <title>Genome analysis of cellulolytic fungus Trichoderma lentiforme CFAM-422.</title>
        <authorList>
            <person name="Steindorff A.S."/>
            <person name="Formighieri E.F."/>
            <person name="Midorikawa G.E.O."/>
            <person name="Tamietti M.S."/>
            <person name="Ramos E.Z."/>
            <person name="Silva A.S."/>
            <person name="Bon E.P.S."/>
            <person name="Mendes T.D."/>
            <person name="Damaso M.C.T."/>
            <person name="Favaro L.C.L."/>
        </authorList>
    </citation>
    <scope>NUCLEOTIDE SEQUENCE [LARGE SCALE GENOMIC DNA]</scope>
    <source>
        <strain evidence="13 14">CFAM-422</strain>
    </source>
</reference>
<dbReference type="GO" id="GO:0030154">
    <property type="term" value="P:cell differentiation"/>
    <property type="evidence" value="ECO:0007669"/>
    <property type="project" value="TreeGrafter"/>
</dbReference>
<dbReference type="PROSITE" id="PS00107">
    <property type="entry name" value="PROTEIN_KINASE_ATP"/>
    <property type="match status" value="1"/>
</dbReference>
<dbReference type="InterPro" id="IPR008271">
    <property type="entry name" value="Ser/Thr_kinase_AS"/>
</dbReference>
<feature type="binding site" evidence="11">
    <location>
        <position position="64"/>
    </location>
    <ligand>
        <name>ATP</name>
        <dbReference type="ChEBI" id="CHEBI:30616"/>
    </ligand>
</feature>
<dbReference type="FunFam" id="3.30.200.20:FF:000009">
    <property type="entry name" value="Glycogen synthase kinase-3 beta"/>
    <property type="match status" value="1"/>
</dbReference>
<gene>
    <name evidence="13" type="ORF">CFAM422_010775</name>
</gene>
<dbReference type="GO" id="GO:0005737">
    <property type="term" value="C:cytoplasm"/>
    <property type="evidence" value="ECO:0007669"/>
    <property type="project" value="TreeGrafter"/>
</dbReference>
<comment type="similarity">
    <text evidence="1">Belongs to the protein kinase superfamily. CMGC Ser/Thr protein kinase family. GSK-3 subfamily.</text>
</comment>
<dbReference type="SMART" id="SM00220">
    <property type="entry name" value="S_TKc"/>
    <property type="match status" value="1"/>
</dbReference>
<protein>
    <recommendedName>
        <fullName evidence="10">Glycogen synthase kinase 1</fullName>
    </recommendedName>
</protein>
<dbReference type="PROSITE" id="PS00108">
    <property type="entry name" value="PROTEIN_KINASE_ST"/>
    <property type="match status" value="1"/>
</dbReference>
<dbReference type="FunFam" id="1.25.40.180:FF:000035">
    <property type="entry name" value="snRNA cap binding complex subunit (Gcr3)"/>
    <property type="match status" value="1"/>
</dbReference>
<evidence type="ECO:0000256" key="11">
    <source>
        <dbReference type="PROSITE-ProRule" id="PRU10141"/>
    </source>
</evidence>
<dbReference type="Pfam" id="PF00069">
    <property type="entry name" value="Pkinase"/>
    <property type="match status" value="1"/>
</dbReference>
<comment type="function">
    <text evidence="9">Protein kinase that acts downstream of the MPS1 MAPK cascade as a highly conservative signal modulator that dictates growth, conidiation and pathogenicity. Phosphorylates HAT1 at 'Ser-8' to block its translocation from the nucleus to the cytoplasm where HAT1 positively regulates appressorium development and pathogenicity.</text>
</comment>
<evidence type="ECO:0000256" key="6">
    <source>
        <dbReference type="ARBA" id="ARBA00022777"/>
    </source>
</evidence>
<dbReference type="Gene3D" id="1.10.510.10">
    <property type="entry name" value="Transferase(Phosphotransferase) domain 1"/>
    <property type="match status" value="1"/>
</dbReference>
<keyword evidence="2" id="KW-0723">Serine/threonine-protein kinase</keyword>
<dbReference type="InterPro" id="IPR015174">
    <property type="entry name" value="MIF4G-like_typ-2"/>
</dbReference>
<dbReference type="GO" id="GO:0005634">
    <property type="term" value="C:nucleus"/>
    <property type="evidence" value="ECO:0007669"/>
    <property type="project" value="TreeGrafter"/>
</dbReference>
<dbReference type="InterPro" id="IPR000719">
    <property type="entry name" value="Prot_kinase_dom"/>
</dbReference>